<dbReference type="InterPro" id="IPR020103">
    <property type="entry name" value="PsdUridine_synth_cat_dom_sf"/>
</dbReference>
<dbReference type="InterPro" id="IPR001406">
    <property type="entry name" value="PsdUridine_synth_TruA"/>
</dbReference>
<feature type="domain" description="Pseudouridine synthase I TruA alpha/beta" evidence="7">
    <location>
        <begin position="103"/>
        <end position="212"/>
    </location>
</feature>
<reference evidence="8" key="2">
    <citation type="submission" date="2021-04" db="EMBL/GenBank/DDBJ databases">
        <authorList>
            <person name="Gilroy R."/>
        </authorList>
    </citation>
    <scope>NUCLEOTIDE SEQUENCE</scope>
    <source>
        <strain evidence="8">CHK193-4272</strain>
    </source>
</reference>
<feature type="binding site" evidence="5">
    <location>
        <position position="69"/>
    </location>
    <ligand>
        <name>substrate</name>
    </ligand>
</feature>
<keyword evidence="3 6" id="KW-0413">Isomerase</keyword>
<dbReference type="GO" id="GO:0031119">
    <property type="term" value="P:tRNA pseudouridine synthesis"/>
    <property type="evidence" value="ECO:0007669"/>
    <property type="project" value="TreeGrafter"/>
</dbReference>
<dbReference type="EMBL" id="DXIE01000044">
    <property type="protein sequence ID" value="HIV62690.1"/>
    <property type="molecule type" value="Genomic_DNA"/>
</dbReference>
<dbReference type="InterPro" id="IPR020095">
    <property type="entry name" value="PsdUridine_synth_TruA_C"/>
</dbReference>
<evidence type="ECO:0000256" key="2">
    <source>
        <dbReference type="ARBA" id="ARBA00022694"/>
    </source>
</evidence>
<dbReference type="PANTHER" id="PTHR11142">
    <property type="entry name" value="PSEUDOURIDYLATE SYNTHASE"/>
    <property type="match status" value="1"/>
</dbReference>
<evidence type="ECO:0000256" key="3">
    <source>
        <dbReference type="ARBA" id="ARBA00023235"/>
    </source>
</evidence>
<dbReference type="SUPFAM" id="SSF55120">
    <property type="entry name" value="Pseudouridine synthase"/>
    <property type="match status" value="1"/>
</dbReference>
<dbReference type="CDD" id="cd02570">
    <property type="entry name" value="PseudoU_synth_EcTruA"/>
    <property type="match status" value="1"/>
</dbReference>
<name>A0A9D1PJA3_9FIRM</name>
<dbReference type="GO" id="GO:0003723">
    <property type="term" value="F:RNA binding"/>
    <property type="evidence" value="ECO:0007669"/>
    <property type="project" value="InterPro"/>
</dbReference>
<dbReference type="Pfam" id="PF01416">
    <property type="entry name" value="PseudoU_synth_1"/>
    <property type="match status" value="1"/>
</dbReference>
<keyword evidence="2 6" id="KW-0819">tRNA processing</keyword>
<dbReference type="PANTHER" id="PTHR11142:SF0">
    <property type="entry name" value="TRNA PSEUDOURIDINE SYNTHASE-LIKE 1"/>
    <property type="match status" value="1"/>
</dbReference>
<reference evidence="8" key="1">
    <citation type="journal article" date="2021" name="PeerJ">
        <title>Extensive microbial diversity within the chicken gut microbiome revealed by metagenomics and culture.</title>
        <authorList>
            <person name="Gilroy R."/>
            <person name="Ravi A."/>
            <person name="Getino M."/>
            <person name="Pursley I."/>
            <person name="Horton D.L."/>
            <person name="Alikhan N.F."/>
            <person name="Baker D."/>
            <person name="Gharbi K."/>
            <person name="Hall N."/>
            <person name="Watson M."/>
            <person name="Adriaenssens E.M."/>
            <person name="Foster-Nyarko E."/>
            <person name="Jarju S."/>
            <person name="Secka A."/>
            <person name="Antonio M."/>
            <person name="Oren A."/>
            <person name="Chaudhuri R.R."/>
            <person name="La Ragione R."/>
            <person name="Hildebrand F."/>
            <person name="Pallen M.J."/>
        </authorList>
    </citation>
    <scope>NUCLEOTIDE SEQUENCE</scope>
    <source>
        <strain evidence="8">CHK193-4272</strain>
    </source>
</reference>
<evidence type="ECO:0000256" key="1">
    <source>
        <dbReference type="ARBA" id="ARBA00009375"/>
    </source>
</evidence>
<gene>
    <name evidence="8" type="primary">truA</name>
    <name evidence="8" type="ORF">H9746_07620</name>
</gene>
<sequence>DTYVSGVGRTDAGVHARKYVANFKADCTIPLQRLPLAINAILPEDITVLNAVEVNNDFDARFNCTKKEYAYYIYSSKINDPFLSKRAYRTTYPLDVNKMNEGAQFFVGTHDFASVRSVGTPVKSTVRTIFHCQAEYVENHNFVIENAKLIRIRVCGDGFLYNMVRAISGTLMHVVSGKLKPEQIKEVLLSCDRASAGPTLPAHGLYMNRLWYNDTDELKSYKLDV</sequence>
<proteinExistence type="inferred from homology"/>
<feature type="non-terminal residue" evidence="8">
    <location>
        <position position="1"/>
    </location>
</feature>
<evidence type="ECO:0000256" key="5">
    <source>
        <dbReference type="PIRSR" id="PIRSR001430-2"/>
    </source>
</evidence>
<evidence type="ECO:0000256" key="6">
    <source>
        <dbReference type="RuleBase" id="RU003792"/>
    </source>
</evidence>
<evidence type="ECO:0000259" key="7">
    <source>
        <dbReference type="Pfam" id="PF01416"/>
    </source>
</evidence>
<evidence type="ECO:0000313" key="9">
    <source>
        <dbReference type="Proteomes" id="UP000886808"/>
    </source>
</evidence>
<dbReference type="AlphaFoldDB" id="A0A9D1PJA3"/>
<evidence type="ECO:0000313" key="8">
    <source>
        <dbReference type="EMBL" id="HIV62690.1"/>
    </source>
</evidence>
<evidence type="ECO:0000256" key="4">
    <source>
        <dbReference type="PIRSR" id="PIRSR001430-1"/>
    </source>
</evidence>
<dbReference type="InterPro" id="IPR020097">
    <property type="entry name" value="PsdUridine_synth_TruA_a/b_dom"/>
</dbReference>
<dbReference type="PIRSF" id="PIRSF001430">
    <property type="entry name" value="tRNA_psdUrid_synth"/>
    <property type="match status" value="1"/>
</dbReference>
<comment type="caution">
    <text evidence="8">The sequence shown here is derived from an EMBL/GenBank/DDBJ whole genome shotgun (WGS) entry which is preliminary data.</text>
</comment>
<dbReference type="InterPro" id="IPR020094">
    <property type="entry name" value="TruA/RsuA/RluB/E/F_N"/>
</dbReference>
<dbReference type="GO" id="GO:0160147">
    <property type="term" value="F:tRNA pseudouridine(38-40) synthase activity"/>
    <property type="evidence" value="ECO:0007669"/>
    <property type="project" value="UniProtKB-EC"/>
</dbReference>
<dbReference type="Gene3D" id="3.30.70.580">
    <property type="entry name" value="Pseudouridine synthase I, catalytic domain, N-terminal subdomain"/>
    <property type="match status" value="1"/>
</dbReference>
<accession>A0A9D1PJA3</accession>
<dbReference type="Gene3D" id="3.30.70.660">
    <property type="entry name" value="Pseudouridine synthase I, catalytic domain, C-terminal subdomain"/>
    <property type="match status" value="1"/>
</dbReference>
<comment type="catalytic activity">
    <reaction evidence="6">
        <text>uridine(38/39/40) in tRNA = pseudouridine(38/39/40) in tRNA</text>
        <dbReference type="Rhea" id="RHEA:22376"/>
        <dbReference type="Rhea" id="RHEA-COMP:10085"/>
        <dbReference type="Rhea" id="RHEA-COMP:10087"/>
        <dbReference type="ChEBI" id="CHEBI:65314"/>
        <dbReference type="ChEBI" id="CHEBI:65315"/>
        <dbReference type="EC" id="5.4.99.12"/>
    </reaction>
</comment>
<dbReference type="Proteomes" id="UP000886808">
    <property type="component" value="Unassembled WGS sequence"/>
</dbReference>
<dbReference type="EC" id="5.4.99.12" evidence="6"/>
<protein>
    <recommendedName>
        <fullName evidence="6">tRNA pseudouridine synthase</fullName>
        <ecNumber evidence="6">5.4.99.12</ecNumber>
    </recommendedName>
</protein>
<organism evidence="8 9">
    <name type="scientific">Candidatus Butyricicoccus avistercoris</name>
    <dbReference type="NCBI Taxonomy" id="2838518"/>
    <lineage>
        <taxon>Bacteria</taxon>
        <taxon>Bacillati</taxon>
        <taxon>Bacillota</taxon>
        <taxon>Clostridia</taxon>
        <taxon>Eubacteriales</taxon>
        <taxon>Butyricicoccaceae</taxon>
        <taxon>Butyricicoccus</taxon>
    </lineage>
</organism>
<dbReference type="NCBIfam" id="TIGR00071">
    <property type="entry name" value="hisT_truA"/>
    <property type="match status" value="1"/>
</dbReference>
<comment type="similarity">
    <text evidence="1 6">Belongs to the tRNA pseudouridine synthase TruA family.</text>
</comment>
<feature type="active site" description="Nucleophile" evidence="4">
    <location>
        <position position="11"/>
    </location>
</feature>